<dbReference type="InterPro" id="IPR000424">
    <property type="entry name" value="Primosome_PriB/ssb"/>
</dbReference>
<sequence length="134" mass="15025">MPISLLSRRAPSLNFLRNFSSNITRQNIAKITLIGRLGDRPQLVKTGSGQELLKYSVAVSGPGEDSKPSWYRVAAFMQDGRLKETLSALEKGTLVYVEGDTTMRSYEDAEGSPRVALDIIQRKFYILSNKNREE</sequence>
<dbReference type="EMBL" id="UIGY01000048">
    <property type="protein sequence ID" value="SUZ09421.1"/>
    <property type="molecule type" value="Genomic_DNA"/>
</dbReference>
<reference evidence="5" key="1">
    <citation type="journal article" date="2013" name="Nat. Genet.">
        <title>The wheat powdery mildew genome shows the unique evolution of an obligate biotroph.</title>
        <authorList>
            <person name="Wicker T."/>
            <person name="Oberhaensli S."/>
            <person name="Parlange F."/>
            <person name="Buchmann J.P."/>
            <person name="Shatalina M."/>
            <person name="Roffler S."/>
            <person name="Ben-David R."/>
            <person name="Dolezel J."/>
            <person name="Simkova H."/>
            <person name="Schulze-Lefert P."/>
            <person name="Spanu P.D."/>
            <person name="Bruggmann R."/>
            <person name="Amselem J."/>
            <person name="Quesneville H."/>
            <person name="Ver Loren van Themaat E."/>
            <person name="Paape T."/>
            <person name="Shimizu K.K."/>
            <person name="Keller B."/>
        </authorList>
    </citation>
    <scope>NUCLEOTIDE SEQUENCE [LARGE SCALE GENOMIC DNA]</scope>
    <source>
        <strain evidence="5">96224</strain>
    </source>
</reference>
<name>A0A061HJ06_BLUGR</name>
<evidence type="ECO:0000313" key="4">
    <source>
        <dbReference type="EMBL" id="SUZ09421.1"/>
    </source>
</evidence>
<proteinExistence type="predicted"/>
<evidence type="ECO:0000313" key="3">
    <source>
        <dbReference type="EMBL" id="EPQ65652.1"/>
    </source>
</evidence>
<protein>
    <submittedName>
        <fullName evidence="4">Bgt-2288</fullName>
    </submittedName>
    <submittedName>
        <fullName evidence="3">Single-stranded DNA-binding protein</fullName>
    </submittedName>
</protein>
<dbReference type="SUPFAM" id="SSF50249">
    <property type="entry name" value="Nucleic acid-binding proteins"/>
    <property type="match status" value="1"/>
</dbReference>
<dbReference type="PROSITE" id="PS50935">
    <property type="entry name" value="SSB"/>
    <property type="match status" value="1"/>
</dbReference>
<reference evidence="3" key="2">
    <citation type="submission" date="2013-01" db="EMBL/GenBank/DDBJ databases">
        <title>The wheat powdery mildew genome reveals unique evolution of an obligate biotroph.</title>
        <authorList>
            <person name="Oberhaensli S."/>
            <person name="Wicker T."/>
            <person name="Keller B."/>
        </authorList>
    </citation>
    <scope>NUCLEOTIDE SEQUENCE</scope>
    <source>
        <strain evidence="3">96224</strain>
    </source>
</reference>
<organism evidence="4">
    <name type="scientific">Blumeria graminis f. sp. tritici 96224</name>
    <dbReference type="NCBI Taxonomy" id="1268274"/>
    <lineage>
        <taxon>Eukaryota</taxon>
        <taxon>Fungi</taxon>
        <taxon>Dikarya</taxon>
        <taxon>Ascomycota</taxon>
        <taxon>Pezizomycotina</taxon>
        <taxon>Leotiomycetes</taxon>
        <taxon>Erysiphales</taxon>
        <taxon>Erysiphaceae</taxon>
        <taxon>Blumeria</taxon>
    </lineage>
</organism>
<dbReference type="AlphaFoldDB" id="A0A061HJ06"/>
<accession>A0A061HJ06</accession>
<dbReference type="InterPro" id="IPR011344">
    <property type="entry name" value="ssDNA-bd"/>
</dbReference>
<evidence type="ECO:0000313" key="5">
    <source>
        <dbReference type="Proteomes" id="UP000053110"/>
    </source>
</evidence>
<evidence type="ECO:0000256" key="2">
    <source>
        <dbReference type="PROSITE-ProRule" id="PRU00252"/>
    </source>
</evidence>
<gene>
    <name evidence="3" type="ORF">BGT96224_2288</name>
    <name evidence="4" type="ORF">BGT96224V2_LOCUS2551</name>
</gene>
<dbReference type="OrthoDB" id="1078367at2759"/>
<reference evidence="4" key="3">
    <citation type="submission" date="2018-07" db="EMBL/GenBank/DDBJ databases">
        <authorList>
            <person name="Quirk P.G."/>
            <person name="Krulwich T.A."/>
        </authorList>
    </citation>
    <scope>NUCLEOTIDE SEQUENCE</scope>
    <source>
        <strain evidence="4">96224</strain>
    </source>
</reference>
<dbReference type="PANTHER" id="PTHR10302:SF0">
    <property type="entry name" value="SINGLE-STRANDED DNA-BINDING PROTEIN, MITOCHONDRIAL"/>
    <property type="match status" value="1"/>
</dbReference>
<dbReference type="EMBL" id="KE375021">
    <property type="protein sequence ID" value="EPQ65652.1"/>
    <property type="molecule type" value="Genomic_DNA"/>
</dbReference>
<dbReference type="Pfam" id="PF00436">
    <property type="entry name" value="SSB"/>
    <property type="match status" value="1"/>
</dbReference>
<dbReference type="Proteomes" id="UP000053110">
    <property type="component" value="Unassembled WGS sequence"/>
</dbReference>
<dbReference type="HOGENOM" id="CLU_126647_0_0_1"/>
<dbReference type="GO" id="GO:0042645">
    <property type="term" value="C:mitochondrial nucleoid"/>
    <property type="evidence" value="ECO:0007669"/>
    <property type="project" value="TreeGrafter"/>
</dbReference>
<dbReference type="GO" id="GO:0003697">
    <property type="term" value="F:single-stranded DNA binding"/>
    <property type="evidence" value="ECO:0007669"/>
    <property type="project" value="InterPro"/>
</dbReference>
<dbReference type="PANTHER" id="PTHR10302">
    <property type="entry name" value="SINGLE-STRANDED DNA-BINDING PROTEIN"/>
    <property type="match status" value="1"/>
</dbReference>
<dbReference type="InterPro" id="IPR012340">
    <property type="entry name" value="NA-bd_OB-fold"/>
</dbReference>
<dbReference type="CDD" id="cd04496">
    <property type="entry name" value="SSB_OBF"/>
    <property type="match status" value="1"/>
</dbReference>
<dbReference type="GO" id="GO:0006264">
    <property type="term" value="P:mitochondrial DNA replication"/>
    <property type="evidence" value="ECO:0007669"/>
    <property type="project" value="TreeGrafter"/>
</dbReference>
<dbReference type="Gene3D" id="2.40.50.140">
    <property type="entry name" value="Nucleic acid-binding proteins"/>
    <property type="match status" value="1"/>
</dbReference>
<keyword evidence="1 2" id="KW-0238">DNA-binding</keyword>
<evidence type="ECO:0000256" key="1">
    <source>
        <dbReference type="ARBA" id="ARBA00023125"/>
    </source>
</evidence>